<name>A0A1G1WJ46_9BACT</name>
<sequence>MHRHAEIGTATSKVLRIGVGLFTFQMVFAILTGSISLLSDTVHVGADILAVTLLFLAQKIAAWIDESTDEVRVEDYHNVELGAAAVNGLILLIIAFALFREAVNRLSDPPPVSSAILVPGIVGFLINLLMLKALKEEREHLTVQSAATHIAFDLLASVGVIAAGFLILATGERLVDPVISFFIIVLIVIWGIRLIVRSYQILVRQNGANV</sequence>
<feature type="domain" description="Cation efflux protein transmembrane" evidence="8">
    <location>
        <begin position="19"/>
        <end position="203"/>
    </location>
</feature>
<dbReference type="Proteomes" id="UP000176645">
    <property type="component" value="Unassembled WGS sequence"/>
</dbReference>
<feature type="transmembrane region" description="Helical" evidence="7">
    <location>
        <begin position="44"/>
        <end position="64"/>
    </location>
</feature>
<protein>
    <recommendedName>
        <fullName evidence="8">Cation efflux protein transmembrane domain-containing protein</fullName>
    </recommendedName>
</protein>
<dbReference type="GO" id="GO:0006882">
    <property type="term" value="P:intracellular zinc ion homeostasis"/>
    <property type="evidence" value="ECO:0007669"/>
    <property type="project" value="InterPro"/>
</dbReference>
<dbReference type="AlphaFoldDB" id="A0A1G1WJ46"/>
<dbReference type="Gene3D" id="1.20.1510.10">
    <property type="entry name" value="Cation efflux protein transmembrane domain"/>
    <property type="match status" value="1"/>
</dbReference>
<evidence type="ECO:0000259" key="8">
    <source>
        <dbReference type="Pfam" id="PF01545"/>
    </source>
</evidence>
<evidence type="ECO:0000256" key="1">
    <source>
        <dbReference type="ARBA" id="ARBA00004141"/>
    </source>
</evidence>
<keyword evidence="4 7" id="KW-1133">Transmembrane helix</keyword>
<evidence type="ECO:0000313" key="9">
    <source>
        <dbReference type="EMBL" id="OGY27736.1"/>
    </source>
</evidence>
<feature type="transmembrane region" description="Helical" evidence="7">
    <location>
        <begin position="14"/>
        <end position="38"/>
    </location>
</feature>
<dbReference type="EMBL" id="MHCU01000024">
    <property type="protein sequence ID" value="OGY27736.1"/>
    <property type="molecule type" value="Genomic_DNA"/>
</dbReference>
<dbReference type="InterPro" id="IPR045316">
    <property type="entry name" value="Msc2-like"/>
</dbReference>
<dbReference type="NCBIfam" id="TIGR01297">
    <property type="entry name" value="CDF"/>
    <property type="match status" value="1"/>
</dbReference>
<evidence type="ECO:0000256" key="5">
    <source>
        <dbReference type="ARBA" id="ARBA00023065"/>
    </source>
</evidence>
<dbReference type="SUPFAM" id="SSF161111">
    <property type="entry name" value="Cation efflux protein transmembrane domain-like"/>
    <property type="match status" value="1"/>
</dbReference>
<dbReference type="InterPro" id="IPR002524">
    <property type="entry name" value="Cation_efflux"/>
</dbReference>
<comment type="caution">
    <text evidence="9">The sequence shown here is derived from an EMBL/GenBank/DDBJ whole genome shotgun (WGS) entry which is preliminary data.</text>
</comment>
<gene>
    <name evidence="9" type="ORF">A2Z42_02730</name>
</gene>
<keyword evidence="2" id="KW-0813">Transport</keyword>
<feature type="transmembrane region" description="Helical" evidence="7">
    <location>
        <begin position="150"/>
        <end position="171"/>
    </location>
</feature>
<organism evidence="9 10">
    <name type="scientific">Candidatus Woykebacteria bacterium RBG_19FT_COMBO_43_10</name>
    <dbReference type="NCBI Taxonomy" id="1802598"/>
    <lineage>
        <taxon>Bacteria</taxon>
        <taxon>Candidatus Woykeibacteriota</taxon>
    </lineage>
</organism>
<feature type="transmembrane region" description="Helical" evidence="7">
    <location>
        <begin position="111"/>
        <end position="130"/>
    </location>
</feature>
<dbReference type="PANTHER" id="PTHR45755:SF4">
    <property type="entry name" value="ZINC TRANSPORTER 7"/>
    <property type="match status" value="1"/>
</dbReference>
<comment type="subcellular location">
    <subcellularLocation>
        <location evidence="1">Membrane</location>
        <topology evidence="1">Multi-pass membrane protein</topology>
    </subcellularLocation>
</comment>
<feature type="transmembrane region" description="Helical" evidence="7">
    <location>
        <begin position="177"/>
        <end position="196"/>
    </location>
</feature>
<dbReference type="InterPro" id="IPR058533">
    <property type="entry name" value="Cation_efflux_TM"/>
</dbReference>
<reference evidence="9 10" key="1">
    <citation type="journal article" date="2016" name="Nat. Commun.">
        <title>Thousands of microbial genomes shed light on interconnected biogeochemical processes in an aquifer system.</title>
        <authorList>
            <person name="Anantharaman K."/>
            <person name="Brown C.T."/>
            <person name="Hug L.A."/>
            <person name="Sharon I."/>
            <person name="Castelle C.J."/>
            <person name="Probst A.J."/>
            <person name="Thomas B.C."/>
            <person name="Singh A."/>
            <person name="Wilkins M.J."/>
            <person name="Karaoz U."/>
            <person name="Brodie E.L."/>
            <person name="Williams K.H."/>
            <person name="Hubbard S.S."/>
            <person name="Banfield J.F."/>
        </authorList>
    </citation>
    <scope>NUCLEOTIDE SEQUENCE [LARGE SCALE GENOMIC DNA]</scope>
</reference>
<proteinExistence type="predicted"/>
<dbReference type="InterPro" id="IPR027469">
    <property type="entry name" value="Cation_efflux_TMD_sf"/>
</dbReference>
<evidence type="ECO:0000256" key="7">
    <source>
        <dbReference type="SAM" id="Phobius"/>
    </source>
</evidence>
<evidence type="ECO:0000256" key="6">
    <source>
        <dbReference type="ARBA" id="ARBA00023136"/>
    </source>
</evidence>
<evidence type="ECO:0000256" key="4">
    <source>
        <dbReference type="ARBA" id="ARBA00022989"/>
    </source>
</evidence>
<dbReference type="GO" id="GO:0005385">
    <property type="term" value="F:zinc ion transmembrane transporter activity"/>
    <property type="evidence" value="ECO:0007669"/>
    <property type="project" value="InterPro"/>
</dbReference>
<keyword evidence="5" id="KW-0406">Ion transport</keyword>
<accession>A0A1G1WJ46</accession>
<keyword evidence="3 7" id="KW-0812">Transmembrane</keyword>
<evidence type="ECO:0000256" key="2">
    <source>
        <dbReference type="ARBA" id="ARBA00022448"/>
    </source>
</evidence>
<feature type="transmembrane region" description="Helical" evidence="7">
    <location>
        <begin position="76"/>
        <end position="99"/>
    </location>
</feature>
<dbReference type="Pfam" id="PF01545">
    <property type="entry name" value="Cation_efflux"/>
    <property type="match status" value="1"/>
</dbReference>
<evidence type="ECO:0000313" key="10">
    <source>
        <dbReference type="Proteomes" id="UP000176645"/>
    </source>
</evidence>
<dbReference type="PANTHER" id="PTHR45755">
    <property type="match status" value="1"/>
</dbReference>
<evidence type="ECO:0000256" key="3">
    <source>
        <dbReference type="ARBA" id="ARBA00022692"/>
    </source>
</evidence>
<keyword evidence="6 7" id="KW-0472">Membrane</keyword>
<dbReference type="GO" id="GO:0016020">
    <property type="term" value="C:membrane"/>
    <property type="evidence" value="ECO:0007669"/>
    <property type="project" value="UniProtKB-SubCell"/>
</dbReference>